<dbReference type="Proteomes" id="UP001501598">
    <property type="component" value="Unassembled WGS sequence"/>
</dbReference>
<evidence type="ECO:0000256" key="1">
    <source>
        <dbReference type="SAM" id="MobiDB-lite"/>
    </source>
</evidence>
<reference evidence="3" key="1">
    <citation type="journal article" date="2019" name="Int. J. Syst. Evol. Microbiol.">
        <title>The Global Catalogue of Microorganisms (GCM) 10K type strain sequencing project: providing services to taxonomists for standard genome sequencing and annotation.</title>
        <authorList>
            <consortium name="The Broad Institute Genomics Platform"/>
            <consortium name="The Broad Institute Genome Sequencing Center for Infectious Disease"/>
            <person name="Wu L."/>
            <person name="Ma J."/>
        </authorList>
    </citation>
    <scope>NUCLEOTIDE SEQUENCE [LARGE SCALE GENOMIC DNA]</scope>
    <source>
        <strain evidence="3">JCM 17906</strain>
    </source>
</reference>
<protein>
    <submittedName>
        <fullName evidence="2">Uncharacterized protein</fullName>
    </submittedName>
</protein>
<feature type="region of interest" description="Disordered" evidence="1">
    <location>
        <begin position="70"/>
        <end position="93"/>
    </location>
</feature>
<gene>
    <name evidence="2" type="ORF">GCM10023175_00700</name>
</gene>
<dbReference type="EMBL" id="BAABGT010000002">
    <property type="protein sequence ID" value="GAA4535301.1"/>
    <property type="molecule type" value="Genomic_DNA"/>
</dbReference>
<evidence type="ECO:0000313" key="2">
    <source>
        <dbReference type="EMBL" id="GAA4535301.1"/>
    </source>
</evidence>
<evidence type="ECO:0000313" key="3">
    <source>
        <dbReference type="Proteomes" id="UP001501598"/>
    </source>
</evidence>
<organism evidence="2 3">
    <name type="scientific">Pseudonocardia xishanensis</name>
    <dbReference type="NCBI Taxonomy" id="630995"/>
    <lineage>
        <taxon>Bacteria</taxon>
        <taxon>Bacillati</taxon>
        <taxon>Actinomycetota</taxon>
        <taxon>Actinomycetes</taxon>
        <taxon>Pseudonocardiales</taxon>
        <taxon>Pseudonocardiaceae</taxon>
        <taxon>Pseudonocardia</taxon>
    </lineage>
</organism>
<proteinExistence type="predicted"/>
<keyword evidence="3" id="KW-1185">Reference proteome</keyword>
<sequence>MIEINKKAGYRLISKPGEKGLINLSNWSPSSEAPWVRPWTPSAAAAVTDTGGVVPEALLAPQQTVLAQRCRSSGRVAKPGGDRGRRERFRQGS</sequence>
<comment type="caution">
    <text evidence="2">The sequence shown here is derived from an EMBL/GenBank/DDBJ whole genome shotgun (WGS) entry which is preliminary data.</text>
</comment>
<name>A0ABP8RCT5_9PSEU</name>
<accession>A0ABP8RCT5</accession>